<feature type="compositionally biased region" description="Low complexity" evidence="5">
    <location>
        <begin position="438"/>
        <end position="450"/>
    </location>
</feature>
<evidence type="ECO:0000256" key="4">
    <source>
        <dbReference type="ARBA" id="ARBA00023146"/>
    </source>
</evidence>
<evidence type="ECO:0000313" key="7">
    <source>
        <dbReference type="Proteomes" id="UP000295281"/>
    </source>
</evidence>
<evidence type="ECO:0000313" key="6">
    <source>
        <dbReference type="EMBL" id="TDQ54439.1"/>
    </source>
</evidence>
<accession>A0A4V3D944</accession>
<proteinExistence type="predicted"/>
<feature type="region of interest" description="Disordered" evidence="5">
    <location>
        <begin position="428"/>
        <end position="463"/>
    </location>
</feature>
<protein>
    <submittedName>
        <fullName evidence="6">Glutamyl/glutaminyl-tRNA synthetase</fullName>
    </submittedName>
</protein>
<dbReference type="Proteomes" id="UP000295281">
    <property type="component" value="Unassembled WGS sequence"/>
</dbReference>
<keyword evidence="1" id="KW-0436">Ligase</keyword>
<sequence length="463" mass="50432">MTNRAWYTHPTVAATASGEIRTRLGIAPNHASFRVGVLRTHLLTSLLAYTAAEFLGTSALVRIRWDDTDAARSDDAHRARLLGEVQRVAQIPVHSGEQDLRQSLRGSRYNEALRTLAKQGVLASRRGVPCLDIAAVDRLMAEHGRTPEELAASVMVNARKAHAPTQDFVPLTRADGRALWHLATVVDDIDQRTTLIVRGRDKINATTVQVRLHWALTSGGAPPAHVFLPRLLDEHGSASRIVHLLDSGIRPAAIRWFLAEPYLGTVPATLPETFADLVSQACHVLPKHGDSRFDERRLASLDRKISAVLSPAVCACELRDNGASGPAHTIEWVATHYRRPLPQQLRLCQALTRPQIDHEPPPEQAEEALRWLDAWTGGTTQDTPPQAVRWVLTGRTDGPGIDELLAVLPGALVPGRIAAARQAVSLANAERSRRTVRSRPSSSSDSNSGSPTVRPVTATRTGA</sequence>
<evidence type="ECO:0000256" key="2">
    <source>
        <dbReference type="ARBA" id="ARBA00022741"/>
    </source>
</evidence>
<evidence type="ECO:0000256" key="1">
    <source>
        <dbReference type="ARBA" id="ARBA00022598"/>
    </source>
</evidence>
<dbReference type="SUPFAM" id="SSF52374">
    <property type="entry name" value="Nucleotidylyl transferase"/>
    <property type="match status" value="1"/>
</dbReference>
<dbReference type="EMBL" id="SNYN01000002">
    <property type="protein sequence ID" value="TDQ54439.1"/>
    <property type="molecule type" value="Genomic_DNA"/>
</dbReference>
<dbReference type="GO" id="GO:0004818">
    <property type="term" value="F:glutamate-tRNA ligase activity"/>
    <property type="evidence" value="ECO:0007669"/>
    <property type="project" value="TreeGrafter"/>
</dbReference>
<dbReference type="InterPro" id="IPR014729">
    <property type="entry name" value="Rossmann-like_a/b/a_fold"/>
</dbReference>
<dbReference type="PANTHER" id="PTHR43311:SF2">
    <property type="entry name" value="GLUTAMATE--TRNA LIGASE, MITOCHONDRIAL-RELATED"/>
    <property type="match status" value="1"/>
</dbReference>
<keyword evidence="2" id="KW-0547">Nucleotide-binding</keyword>
<evidence type="ECO:0000256" key="5">
    <source>
        <dbReference type="SAM" id="MobiDB-lite"/>
    </source>
</evidence>
<dbReference type="Gene3D" id="3.40.50.620">
    <property type="entry name" value="HUPs"/>
    <property type="match status" value="1"/>
</dbReference>
<reference evidence="6 7" key="1">
    <citation type="submission" date="2019-03" db="EMBL/GenBank/DDBJ databases">
        <title>Genomic Encyclopedia of Type Strains, Phase IV (KMG-IV): sequencing the most valuable type-strain genomes for metagenomic binning, comparative biology and taxonomic classification.</title>
        <authorList>
            <person name="Goeker M."/>
        </authorList>
    </citation>
    <scope>NUCLEOTIDE SEQUENCE [LARGE SCALE GENOMIC DNA]</scope>
    <source>
        <strain evidence="6 7">DSM 46770</strain>
    </source>
</reference>
<evidence type="ECO:0000256" key="3">
    <source>
        <dbReference type="ARBA" id="ARBA00022840"/>
    </source>
</evidence>
<dbReference type="GO" id="GO:0005524">
    <property type="term" value="F:ATP binding"/>
    <property type="evidence" value="ECO:0007669"/>
    <property type="project" value="UniProtKB-KW"/>
</dbReference>
<dbReference type="PANTHER" id="PTHR43311">
    <property type="entry name" value="GLUTAMATE--TRNA LIGASE"/>
    <property type="match status" value="1"/>
</dbReference>
<keyword evidence="4 6" id="KW-0030">Aminoacyl-tRNA synthetase</keyword>
<dbReference type="Gene3D" id="3.90.800.10">
    <property type="entry name" value="Glutamyl-tRNA Synthetase, Domain 3"/>
    <property type="match status" value="1"/>
</dbReference>
<dbReference type="InterPro" id="IPR049940">
    <property type="entry name" value="GluQ/Sye"/>
</dbReference>
<organism evidence="6 7">
    <name type="scientific">Actinorugispora endophytica</name>
    <dbReference type="NCBI Taxonomy" id="1605990"/>
    <lineage>
        <taxon>Bacteria</taxon>
        <taxon>Bacillati</taxon>
        <taxon>Actinomycetota</taxon>
        <taxon>Actinomycetes</taxon>
        <taxon>Streptosporangiales</taxon>
        <taxon>Nocardiopsidaceae</taxon>
        <taxon>Actinorugispora</taxon>
    </lineage>
</organism>
<name>A0A4V3D944_9ACTN</name>
<dbReference type="GO" id="GO:0006424">
    <property type="term" value="P:glutamyl-tRNA aminoacylation"/>
    <property type="evidence" value="ECO:0007669"/>
    <property type="project" value="TreeGrafter"/>
</dbReference>
<comment type="caution">
    <text evidence="6">The sequence shown here is derived from an EMBL/GenBank/DDBJ whole genome shotgun (WGS) entry which is preliminary data.</text>
</comment>
<keyword evidence="7" id="KW-1185">Reference proteome</keyword>
<gene>
    <name evidence="6" type="ORF">EV190_102273</name>
</gene>
<dbReference type="AlphaFoldDB" id="A0A4V3D944"/>
<keyword evidence="3" id="KW-0067">ATP-binding</keyword>